<dbReference type="PRINTS" id="PR00081">
    <property type="entry name" value="GDHRDH"/>
</dbReference>
<name>A0A2T5EFX1_VIBSP</name>
<comment type="caution">
    <text evidence="3">The sequence shown here is derived from an EMBL/GenBank/DDBJ whole genome shotgun (WGS) entry which is preliminary data.</text>
</comment>
<dbReference type="CDD" id="cd05233">
    <property type="entry name" value="SDR_c"/>
    <property type="match status" value="1"/>
</dbReference>
<dbReference type="InterPro" id="IPR002347">
    <property type="entry name" value="SDR_fam"/>
</dbReference>
<evidence type="ECO:0000313" key="3">
    <source>
        <dbReference type="EMBL" id="PTP18349.1"/>
    </source>
</evidence>
<dbReference type="GO" id="GO:0016491">
    <property type="term" value="F:oxidoreductase activity"/>
    <property type="evidence" value="ECO:0007669"/>
    <property type="project" value="UniProtKB-KW"/>
</dbReference>
<dbReference type="EMBL" id="PIGA01000020">
    <property type="protein sequence ID" value="PTP18349.1"/>
    <property type="molecule type" value="Genomic_DNA"/>
</dbReference>
<dbReference type="SUPFAM" id="SSF51735">
    <property type="entry name" value="NAD(P)-binding Rossmann-fold domains"/>
    <property type="match status" value="1"/>
</dbReference>
<dbReference type="PANTHER" id="PTHR43669">
    <property type="entry name" value="5-KETO-D-GLUCONATE 5-REDUCTASE"/>
    <property type="match status" value="1"/>
</dbReference>
<gene>
    <name evidence="3" type="ORF">CWO36_13470</name>
</gene>
<dbReference type="Gene3D" id="3.40.50.720">
    <property type="entry name" value="NAD(P)-binding Rossmann-like Domain"/>
    <property type="match status" value="1"/>
</dbReference>
<dbReference type="AlphaFoldDB" id="A0A2T5EFX1"/>
<dbReference type="InterPro" id="IPR036291">
    <property type="entry name" value="NAD(P)-bd_dom_sf"/>
</dbReference>
<dbReference type="Proteomes" id="UP000244080">
    <property type="component" value="Unassembled WGS sequence"/>
</dbReference>
<accession>A0A2T5EFX1</accession>
<proteinExistence type="inferred from homology"/>
<sequence>MNAIKTATIAACFSVTAQHLIEKLITSGTRVVAFGRIGDEARAKSLEDKYSGHLTVLLGDLTDEVQSQALAAKASKILGHIDAHFHCSGIYIWSHWTDVEVSKMSDLWNANFMTAFVFGREIFKLMKSQGKGSMMFVSARDTTRNIPAGFGPYMASKIALNALVESLAAEAASSNVQVNAVLPTIVDTEVNRQALPEADHSTWVDPVDLADLMMELTQPNKTYLSGSLITVNNKMH</sequence>
<protein>
    <submittedName>
        <fullName evidence="3">NAD(P)-dependent oxidoreductase</fullName>
    </submittedName>
</protein>
<dbReference type="Pfam" id="PF00106">
    <property type="entry name" value="adh_short"/>
    <property type="match status" value="1"/>
</dbReference>
<evidence type="ECO:0000256" key="1">
    <source>
        <dbReference type="ARBA" id="ARBA00006484"/>
    </source>
</evidence>
<reference evidence="3 4" key="1">
    <citation type="submission" date="2017-11" db="EMBL/GenBank/DDBJ databases">
        <title>Population delineation of vibrios coincides with oyster pathogenicity.</title>
        <authorList>
            <person name="Bruto M."/>
            <person name="Labreuche Y."/>
            <person name="James A."/>
            <person name="Piel D."/>
            <person name="Chenivesse S."/>
            <person name="Petton B."/>
            <person name="Polz M.F."/>
            <person name="Le Roux F."/>
        </authorList>
    </citation>
    <scope>NUCLEOTIDE SEQUENCE [LARGE SCALE GENOMIC DNA]</scope>
    <source>
        <strain evidence="3 4">1F_55</strain>
    </source>
</reference>
<comment type="similarity">
    <text evidence="1">Belongs to the short-chain dehydrogenases/reductases (SDR) family.</text>
</comment>
<dbReference type="RefSeq" id="WP_069593646.1">
    <property type="nucleotide sequence ID" value="NZ_CAWNZY010000030.1"/>
</dbReference>
<organism evidence="3 4">
    <name type="scientific">Vibrio splendidus</name>
    <dbReference type="NCBI Taxonomy" id="29497"/>
    <lineage>
        <taxon>Bacteria</taxon>
        <taxon>Pseudomonadati</taxon>
        <taxon>Pseudomonadota</taxon>
        <taxon>Gammaproteobacteria</taxon>
        <taxon>Vibrionales</taxon>
        <taxon>Vibrionaceae</taxon>
        <taxon>Vibrio</taxon>
    </lineage>
</organism>
<evidence type="ECO:0000256" key="2">
    <source>
        <dbReference type="ARBA" id="ARBA00023002"/>
    </source>
</evidence>
<evidence type="ECO:0000313" key="4">
    <source>
        <dbReference type="Proteomes" id="UP000244080"/>
    </source>
</evidence>
<keyword evidence="2" id="KW-0560">Oxidoreductase</keyword>
<dbReference type="PANTHER" id="PTHR43669:SF3">
    <property type="entry name" value="ALCOHOL DEHYDROGENASE, PUTATIVE (AFU_ORTHOLOGUE AFUA_3G03445)-RELATED"/>
    <property type="match status" value="1"/>
</dbReference>